<dbReference type="PANTHER" id="PTHR44757:SF2">
    <property type="entry name" value="BIOFILM ARCHITECTURE MAINTENANCE PROTEIN MBAA"/>
    <property type="match status" value="1"/>
</dbReference>
<dbReference type="InterPro" id="IPR043128">
    <property type="entry name" value="Rev_trsase/Diguanyl_cyclase"/>
</dbReference>
<dbReference type="Pfam" id="PF05228">
    <property type="entry name" value="CHASE4"/>
    <property type="match status" value="1"/>
</dbReference>
<dbReference type="NCBIfam" id="TIGR00254">
    <property type="entry name" value="GGDEF"/>
    <property type="match status" value="1"/>
</dbReference>
<accession>A0A176X3Q0</accession>
<dbReference type="InterPro" id="IPR000160">
    <property type="entry name" value="GGDEF_dom"/>
</dbReference>
<dbReference type="Gene3D" id="3.30.70.270">
    <property type="match status" value="1"/>
</dbReference>
<dbReference type="SMART" id="SM00267">
    <property type="entry name" value="GGDEF"/>
    <property type="match status" value="1"/>
</dbReference>
<evidence type="ECO:0000259" key="2">
    <source>
        <dbReference type="PROSITE" id="PS50887"/>
    </source>
</evidence>
<feature type="domain" description="GGDEF" evidence="2">
    <location>
        <begin position="328"/>
        <end position="456"/>
    </location>
</feature>
<dbReference type="PROSITE" id="PS50887">
    <property type="entry name" value="GGDEF"/>
    <property type="match status" value="1"/>
</dbReference>
<dbReference type="InterPro" id="IPR007892">
    <property type="entry name" value="CHASE4"/>
</dbReference>
<dbReference type="InterPro" id="IPR029787">
    <property type="entry name" value="Nucleotide_cyclase"/>
</dbReference>
<reference evidence="3 4" key="1">
    <citation type="submission" date="2016-05" db="EMBL/GenBank/DDBJ databases">
        <authorList>
            <person name="Lavstsen T."/>
            <person name="Jespersen J.S."/>
        </authorList>
    </citation>
    <scope>NUCLEOTIDE SEQUENCE [LARGE SCALE GENOMIC DNA]</scope>
    <source>
        <strain evidence="3 4">KCJ1736</strain>
    </source>
</reference>
<proteinExistence type="predicted"/>
<dbReference type="Pfam" id="PF00990">
    <property type="entry name" value="GGDEF"/>
    <property type="match status" value="1"/>
</dbReference>
<dbReference type="Proteomes" id="UP000077098">
    <property type="component" value="Unassembled WGS sequence"/>
</dbReference>
<evidence type="ECO:0000313" key="4">
    <source>
        <dbReference type="Proteomes" id="UP000077098"/>
    </source>
</evidence>
<dbReference type="InterPro" id="IPR052155">
    <property type="entry name" value="Biofilm_reg_signaling"/>
</dbReference>
<dbReference type="CDD" id="cd01949">
    <property type="entry name" value="GGDEF"/>
    <property type="match status" value="1"/>
</dbReference>
<name>A0A176X3Q0_AGRTU</name>
<dbReference type="SUPFAM" id="SSF55073">
    <property type="entry name" value="Nucleotide cyclase"/>
    <property type="match status" value="1"/>
</dbReference>
<dbReference type="EMBL" id="LXPS01000033">
    <property type="protein sequence ID" value="OAE41760.1"/>
    <property type="molecule type" value="Genomic_DNA"/>
</dbReference>
<evidence type="ECO:0000256" key="1">
    <source>
        <dbReference type="SAM" id="MobiDB-lite"/>
    </source>
</evidence>
<feature type="compositionally biased region" description="Polar residues" evidence="1">
    <location>
        <begin position="451"/>
        <end position="460"/>
    </location>
</feature>
<dbReference type="PANTHER" id="PTHR44757">
    <property type="entry name" value="DIGUANYLATE CYCLASE DGCP"/>
    <property type="match status" value="1"/>
</dbReference>
<sequence length="469" mass="51263">MKMRSTQFRLVGSAVLLVAVLLIGLAAIPYFGVARLDREVRERQETLVSRNISIWISDVEFALTAWTIWDEAIAKIDNAFDLEWTDRNIGRSLIGTSRTRFVMIINGRGDIVYTKTDDEFQDRPFFVRGAHMIAADARPLIDAVRDREKAGRPAGIPHPIAFSKIEVIGDEAVLLSASLFQPDFSTTVPQETHAPILVSAIPIAGSLQEFLGNRFLLDDATMGPAVNVSEGRAKVEVASGPNGQAQALSWRPATPAHDLLRQSLPLAVAVILVLVVVCTVAARISRRAIVSLVEAERRMRHAATHDFLTGLANRSMVSPEFDRMSKTGEVAVVCLDLDGFKAINDRHGHAAGDALLKEVAARLKAACRAGDSVFRLGGDEFALLMSDVSPAKAELFCRQLCLEISQPYLIQEKPMVIGASFGLSVVPAGETSCDAAFRRADEALYRAKNTLRYTPPTQQPESDHVRRVG</sequence>
<dbReference type="AlphaFoldDB" id="A0A176X3Q0"/>
<comment type="caution">
    <text evidence="3">The sequence shown here is derived from an EMBL/GenBank/DDBJ whole genome shotgun (WGS) entry which is preliminary data.</text>
</comment>
<organism evidence="3 4">
    <name type="scientific">Agrobacterium tumefaciens</name>
    <dbReference type="NCBI Taxonomy" id="358"/>
    <lineage>
        <taxon>Bacteria</taxon>
        <taxon>Pseudomonadati</taxon>
        <taxon>Pseudomonadota</taxon>
        <taxon>Alphaproteobacteria</taxon>
        <taxon>Hyphomicrobiales</taxon>
        <taxon>Rhizobiaceae</taxon>
        <taxon>Rhizobium/Agrobacterium group</taxon>
        <taxon>Agrobacterium</taxon>
        <taxon>Agrobacterium tumefaciens complex</taxon>
    </lineage>
</organism>
<evidence type="ECO:0000313" key="3">
    <source>
        <dbReference type="EMBL" id="OAE41760.1"/>
    </source>
</evidence>
<gene>
    <name evidence="3" type="ORF">A7J57_01525</name>
</gene>
<feature type="region of interest" description="Disordered" evidence="1">
    <location>
        <begin position="450"/>
        <end position="469"/>
    </location>
</feature>
<protein>
    <recommendedName>
        <fullName evidence="2">GGDEF domain-containing protein</fullName>
    </recommendedName>
</protein>